<feature type="non-terminal residue" evidence="1">
    <location>
        <position position="1"/>
    </location>
</feature>
<proteinExistence type="predicted"/>
<reference evidence="1" key="1">
    <citation type="submission" date="2018-05" db="EMBL/GenBank/DDBJ databases">
        <authorList>
            <person name="Lanie J.A."/>
            <person name="Ng W.-L."/>
            <person name="Kazmierczak K.M."/>
            <person name="Andrzejewski T.M."/>
            <person name="Davidsen T.M."/>
            <person name="Wayne K.J."/>
            <person name="Tettelin H."/>
            <person name="Glass J.I."/>
            <person name="Rusch D."/>
            <person name="Podicherti R."/>
            <person name="Tsui H.-C.T."/>
            <person name="Winkler M.E."/>
        </authorList>
    </citation>
    <scope>NUCLEOTIDE SEQUENCE</scope>
</reference>
<evidence type="ECO:0000313" key="1">
    <source>
        <dbReference type="EMBL" id="SVC19343.1"/>
    </source>
</evidence>
<dbReference type="InterPro" id="IPR019037">
    <property type="entry name" value="Restrct_endonuc_II_Bsp6I"/>
</dbReference>
<accession>A0A382K752</accession>
<dbReference type="Pfam" id="PF09504">
    <property type="entry name" value="RE_Bsp6I"/>
    <property type="match status" value="1"/>
</dbReference>
<organism evidence="1">
    <name type="scientific">marine metagenome</name>
    <dbReference type="NCBI Taxonomy" id="408172"/>
    <lineage>
        <taxon>unclassified sequences</taxon>
        <taxon>metagenomes</taxon>
        <taxon>ecological metagenomes</taxon>
    </lineage>
</organism>
<dbReference type="AlphaFoldDB" id="A0A382K752"/>
<dbReference type="EMBL" id="UINC01078348">
    <property type="protein sequence ID" value="SVC19343.1"/>
    <property type="molecule type" value="Genomic_DNA"/>
</dbReference>
<name>A0A382K752_9ZZZZ</name>
<protein>
    <submittedName>
        <fullName evidence="1">Uncharacterized protein</fullName>
    </submittedName>
</protein>
<sequence length="88" mass="10535">PISFGPKERWEKLYIVDALDHQNKNFRVYEINLSNDDPEWENIQVKKNQTYQEQCDAKRRPRITMDALEPQIGQHLELIFDGNISELY</sequence>
<gene>
    <name evidence="1" type="ORF">METZ01_LOCUS272197</name>
</gene>